<feature type="compositionally biased region" description="Low complexity" evidence="1">
    <location>
        <begin position="218"/>
        <end position="229"/>
    </location>
</feature>
<sequence length="429" mass="49469">MENHSRFKNRQQCAKWQEDLRCLEERLEIEQAQLHEDRQKHDSDQSRLTARIHKSQRREEELKVWEQNLEAWTVEREKQQEGLRQQKVAISEEKDLLGHESEFLRQQDSKQQQREEDLYRRAADVEAMDRAARDNAERVNEIRRDVERRMIELQELEVELDGRAVAYERREAKVERDEREARFRGRGGGSSITEEYEEDEEFQGRGKGRRSSVGCCWPPSSSSSASREAPASDDEAGLTTAHRRDVLGTEKEEEHGDYQEAMEHPPYPVDDAFHIASKSPGQLGEVSDLLHRPLTPLPETDICEIDASTDDDPTLFMTAGQLLPILHRVLLPQRQPRRDGVLSAMRHCAEQHSQLRPVGIDWPALPNTLPDMPAIRAEVFDVLHVDVETDEAFQTWQDELIRADQEDAVTEGRLLALFEQTCKAGLTSA</sequence>
<feature type="compositionally biased region" description="Basic and acidic residues" evidence="1">
    <location>
        <begin position="34"/>
        <end position="45"/>
    </location>
</feature>
<name>A0A1X7S9Y1_ZYMT9</name>
<gene>
    <name evidence="2" type="ORF">ZT3D7_G11649</name>
</gene>
<dbReference type="AlphaFoldDB" id="A0A1X7S9Y1"/>
<evidence type="ECO:0000256" key="1">
    <source>
        <dbReference type="SAM" id="MobiDB-lite"/>
    </source>
</evidence>
<protein>
    <submittedName>
        <fullName evidence="2">Uncharacterized protein</fullName>
    </submittedName>
</protein>
<dbReference type="Proteomes" id="UP000215127">
    <property type="component" value="Chromosome 19"/>
</dbReference>
<feature type="region of interest" description="Disordered" evidence="1">
    <location>
        <begin position="34"/>
        <end position="53"/>
    </location>
</feature>
<proteinExistence type="predicted"/>
<feature type="compositionally biased region" description="Basic and acidic residues" evidence="1">
    <location>
        <begin position="171"/>
        <end position="183"/>
    </location>
</feature>
<reference evidence="2 3" key="1">
    <citation type="submission" date="2016-06" db="EMBL/GenBank/DDBJ databases">
        <authorList>
            <person name="Kjaerup R.B."/>
            <person name="Dalgaard T.S."/>
            <person name="Juul-Madsen H.R."/>
        </authorList>
    </citation>
    <scope>NUCLEOTIDE SEQUENCE [LARGE SCALE GENOMIC DNA]</scope>
</reference>
<evidence type="ECO:0000313" key="2">
    <source>
        <dbReference type="EMBL" id="SMQ56494.1"/>
    </source>
</evidence>
<feature type="region of interest" description="Disordered" evidence="1">
    <location>
        <begin position="171"/>
        <end position="272"/>
    </location>
</feature>
<keyword evidence="3" id="KW-1185">Reference proteome</keyword>
<feature type="compositionally biased region" description="Basic and acidic residues" evidence="1">
    <location>
        <begin position="242"/>
        <end position="263"/>
    </location>
</feature>
<organism evidence="2 3">
    <name type="scientific">Zymoseptoria tritici (strain ST99CH_3D7)</name>
    <dbReference type="NCBI Taxonomy" id="1276538"/>
    <lineage>
        <taxon>Eukaryota</taxon>
        <taxon>Fungi</taxon>
        <taxon>Dikarya</taxon>
        <taxon>Ascomycota</taxon>
        <taxon>Pezizomycotina</taxon>
        <taxon>Dothideomycetes</taxon>
        <taxon>Dothideomycetidae</taxon>
        <taxon>Mycosphaerellales</taxon>
        <taxon>Mycosphaerellaceae</taxon>
        <taxon>Zymoseptoria</taxon>
    </lineage>
</organism>
<evidence type="ECO:0000313" key="3">
    <source>
        <dbReference type="Proteomes" id="UP000215127"/>
    </source>
</evidence>
<dbReference type="EMBL" id="LT853707">
    <property type="protein sequence ID" value="SMQ56494.1"/>
    <property type="molecule type" value="Genomic_DNA"/>
</dbReference>
<accession>A0A1X7S9Y1</accession>